<dbReference type="Gene3D" id="3.90.1340.10">
    <property type="entry name" value="Phage tail collar domain"/>
    <property type="match status" value="1"/>
</dbReference>
<feature type="compositionally biased region" description="Low complexity" evidence="1">
    <location>
        <begin position="118"/>
        <end position="130"/>
    </location>
</feature>
<evidence type="ECO:0000259" key="2">
    <source>
        <dbReference type="Pfam" id="PF07484"/>
    </source>
</evidence>
<dbReference type="Pfam" id="PF07484">
    <property type="entry name" value="Collar"/>
    <property type="match status" value="1"/>
</dbReference>
<dbReference type="AlphaFoldDB" id="F0BCF4"/>
<feature type="compositionally biased region" description="Polar residues" evidence="1">
    <location>
        <begin position="104"/>
        <end position="117"/>
    </location>
</feature>
<feature type="domain" description="Phage tail collar" evidence="2">
    <location>
        <begin position="9"/>
        <end position="63"/>
    </location>
</feature>
<feature type="region of interest" description="Disordered" evidence="1">
    <location>
        <begin position="101"/>
        <end position="135"/>
    </location>
</feature>
<name>F0BCF4_9XANT</name>
<dbReference type="EMBL" id="AEQV01000050">
    <property type="protein sequence ID" value="EGD09901.1"/>
    <property type="molecule type" value="Genomic_DNA"/>
</dbReference>
<gene>
    <name evidence="3" type="ORF">XVE_1781</name>
</gene>
<protein>
    <submittedName>
        <fullName evidence="3">Microcystin-dependent protein</fullName>
    </submittedName>
</protein>
<dbReference type="SUPFAM" id="SSF88874">
    <property type="entry name" value="Receptor-binding domain of short tail fibre protein gp12"/>
    <property type="match status" value="1"/>
</dbReference>
<comment type="caution">
    <text evidence="3">The sequence shown here is derived from an EMBL/GenBank/DDBJ whole genome shotgun (WGS) entry which is preliminary data.</text>
</comment>
<reference evidence="3 4" key="1">
    <citation type="journal article" date="2011" name="BMC Genomics">
        <title>Comparative genomics reveals diversity among xanthomonads infecting tomato and pepper.</title>
        <authorList>
            <person name="Potnis N."/>
            <person name="Krasileva K."/>
            <person name="Chow V."/>
            <person name="Almeida N.F."/>
            <person name="Patil P.B."/>
            <person name="Ryan R.P."/>
            <person name="Sharlach M."/>
            <person name="Behlau F."/>
            <person name="Dow J.M."/>
            <person name="Momol M.T."/>
            <person name="White F.F."/>
            <person name="Preston J.F."/>
            <person name="Vinatzer B.A."/>
            <person name="Koebnik R."/>
            <person name="Setubal J.C."/>
            <person name="Norman D.J."/>
            <person name="Staskawicz B.J."/>
            <person name="Jones J.B."/>
        </authorList>
    </citation>
    <scope>NUCLEOTIDE SEQUENCE [LARGE SCALE GENOMIC DNA]</scope>
    <source>
        <strain evidence="3 4">ATCC 35937</strain>
    </source>
</reference>
<dbReference type="eggNOG" id="COG4675">
    <property type="taxonomic scope" value="Bacteria"/>
</dbReference>
<sequence length="180" mass="19061">MRMTEPYFGEIQLFAFDYNPYGWALCNGATLPVMQNTALFSLLGVAYGGNGSTTFQLPNFSARAGCQQGAAPGLTPHALGNAFGSASVSLLSTQMPNHEHGFNAFSQADPSKKSGTPSSGAALSNLNSNSDRPFNAVAPDQQFSPTMVLPAGNGQAHENRQPYLAMNFCIALQGDYPVFD</sequence>
<dbReference type="InterPro" id="IPR037053">
    <property type="entry name" value="Phage_tail_collar_dom_sf"/>
</dbReference>
<accession>F0BCF4</accession>
<dbReference type="InterPro" id="IPR011083">
    <property type="entry name" value="Phage_tail_collar_dom"/>
</dbReference>
<evidence type="ECO:0000313" key="3">
    <source>
        <dbReference type="EMBL" id="EGD09901.1"/>
    </source>
</evidence>
<organism evidence="3 4">
    <name type="scientific">Xanthomonas vesicatoria ATCC 35937</name>
    <dbReference type="NCBI Taxonomy" id="925775"/>
    <lineage>
        <taxon>Bacteria</taxon>
        <taxon>Pseudomonadati</taxon>
        <taxon>Pseudomonadota</taxon>
        <taxon>Gammaproteobacteria</taxon>
        <taxon>Lysobacterales</taxon>
        <taxon>Lysobacteraceae</taxon>
        <taxon>Xanthomonas</taxon>
    </lineage>
</organism>
<evidence type="ECO:0000256" key="1">
    <source>
        <dbReference type="SAM" id="MobiDB-lite"/>
    </source>
</evidence>
<proteinExistence type="predicted"/>
<dbReference type="Proteomes" id="UP000003299">
    <property type="component" value="Unassembled WGS sequence"/>
</dbReference>
<evidence type="ECO:0000313" key="4">
    <source>
        <dbReference type="Proteomes" id="UP000003299"/>
    </source>
</evidence>